<dbReference type="InterPro" id="IPR036505">
    <property type="entry name" value="Amidase/PGRP_sf"/>
</dbReference>
<name>A0ABY3Z7A7_STRRM</name>
<feature type="domain" description="N-acetylmuramoyl-L-alanine amidase" evidence="1">
    <location>
        <begin position="27"/>
        <end position="186"/>
    </location>
</feature>
<dbReference type="SUPFAM" id="SSF55846">
    <property type="entry name" value="N-acetylmuramoyl-L-alanine amidase-like"/>
    <property type="match status" value="1"/>
</dbReference>
<proteinExistence type="predicted"/>
<protein>
    <submittedName>
        <fullName evidence="2">N-acetylmuramoyl-L-alanine amidase</fullName>
    </submittedName>
</protein>
<dbReference type="Proteomes" id="UP000829494">
    <property type="component" value="Chromosome"/>
</dbReference>
<dbReference type="CDD" id="cd06583">
    <property type="entry name" value="PGRP"/>
    <property type="match status" value="1"/>
</dbReference>
<evidence type="ECO:0000313" key="3">
    <source>
        <dbReference type="Proteomes" id="UP000829494"/>
    </source>
</evidence>
<dbReference type="GeneID" id="66854671"/>
<reference evidence="2 3" key="1">
    <citation type="submission" date="2022-03" db="EMBL/GenBank/DDBJ databases">
        <title>Complete genome of Streptomyces rimosus ssp. rimosus R7 (=ATCC 10970).</title>
        <authorList>
            <person name="Beganovic S."/>
            <person name="Ruckert C."/>
            <person name="Busche T."/>
            <person name="Kalinowski J."/>
            <person name="Wittmann C."/>
        </authorList>
    </citation>
    <scope>NUCLEOTIDE SEQUENCE [LARGE SCALE GENOMIC DNA]</scope>
    <source>
        <strain evidence="2 3">R7</strain>
    </source>
</reference>
<organism evidence="2 3">
    <name type="scientific">Streptomyces rimosus subsp. rimosus</name>
    <dbReference type="NCBI Taxonomy" id="132474"/>
    <lineage>
        <taxon>Bacteria</taxon>
        <taxon>Bacillati</taxon>
        <taxon>Actinomycetota</taxon>
        <taxon>Actinomycetes</taxon>
        <taxon>Kitasatosporales</taxon>
        <taxon>Streptomycetaceae</taxon>
        <taxon>Streptomyces</taxon>
    </lineage>
</organism>
<dbReference type="InterPro" id="IPR002502">
    <property type="entry name" value="Amidase_domain"/>
</dbReference>
<dbReference type="SMART" id="SM00644">
    <property type="entry name" value="Ami_2"/>
    <property type="match status" value="1"/>
</dbReference>
<evidence type="ECO:0000313" key="2">
    <source>
        <dbReference type="EMBL" id="UNZ06191.1"/>
    </source>
</evidence>
<gene>
    <name evidence="2" type="ORF">SRIMR7_28995</name>
</gene>
<accession>A0ABY3Z7A7</accession>
<dbReference type="RefSeq" id="WP_003983853.1">
    <property type="nucleotide sequence ID" value="NZ_CP043497.1"/>
</dbReference>
<dbReference type="Gene3D" id="3.40.80.10">
    <property type="entry name" value="Peptidoglycan recognition protein-like"/>
    <property type="match status" value="1"/>
</dbReference>
<keyword evidence="3" id="KW-1185">Reference proteome</keyword>
<dbReference type="Pfam" id="PF01510">
    <property type="entry name" value="Amidase_2"/>
    <property type="match status" value="1"/>
</dbReference>
<dbReference type="EMBL" id="CP094298">
    <property type="protein sequence ID" value="UNZ06191.1"/>
    <property type="molecule type" value="Genomic_DNA"/>
</dbReference>
<sequence>MAPPLSADRFLAALRAEGVRVVEFGSWRTHNRNSRGAWGPVHGVIVHHTVSSGTASSVQLCRDGYSNLPGPLCHGVIAKDGTVYLVGYGRANHAGGGCPAVLRQVTDESYGTAPSRPTRGNLDGTDGNHAFYGFECINRGDGADPWPAAQLDAIERVSAAICRAHSWGAKSVIGHLEWSKDKIDPRGFTMPAMRARVANRLAGKPGTPNPEEDDVSLTPQQAQQLAEIHRERAIAPWTYKGTDEPRDAYAYLRDTSAAIKAVDAKVTNLKPIDLTDEQMTKLAEKVASAPGLATAIAEAVAQKIADRLAE</sequence>
<evidence type="ECO:0000259" key="1">
    <source>
        <dbReference type="SMART" id="SM00644"/>
    </source>
</evidence>